<evidence type="ECO:0000313" key="3">
    <source>
        <dbReference type="EMBL" id="ALM75188.1"/>
    </source>
</evidence>
<evidence type="ECO:0008006" key="5">
    <source>
        <dbReference type="Google" id="ProtNLM"/>
    </source>
</evidence>
<feature type="compositionally biased region" description="Basic and acidic residues" evidence="2">
    <location>
        <begin position="404"/>
        <end position="421"/>
    </location>
</feature>
<reference evidence="3 4" key="1">
    <citation type="journal article" date="2016" name="Genome Announc.">
        <title>Complete genome sequence of the hyperthermophilic and piezophilic archaeon Thermococcus barophilus Ch5, capable of growth at the expense of hydrogenogenesis from carbon monoxide and formate.</title>
        <authorList>
            <person name="Oger P."/>
            <person name="Sokolova T.G."/>
            <person name="Kozhevnikova D.A."/>
            <person name="Taranov E.A."/>
            <person name="Vannier P."/>
            <person name="Lee H.S."/>
            <person name="Kwon K.K."/>
            <person name="Kang S.G."/>
            <person name="Lee J.H."/>
            <person name="Bonch-Osmolovskaya E.A."/>
            <person name="Lebedinsky A.V."/>
        </authorList>
    </citation>
    <scope>NUCLEOTIDE SEQUENCE [LARGE SCALE GENOMIC DNA]</scope>
    <source>
        <strain evidence="4">Ch5</strain>
    </source>
</reference>
<name>A0A0S1XBS0_THEBA</name>
<dbReference type="AlphaFoldDB" id="A0A0S1XBS0"/>
<dbReference type="EMBL" id="CP013050">
    <property type="protein sequence ID" value="ALM75188.1"/>
    <property type="molecule type" value="Genomic_DNA"/>
</dbReference>
<evidence type="ECO:0000313" key="4">
    <source>
        <dbReference type="Proteomes" id="UP000066042"/>
    </source>
</evidence>
<dbReference type="RefSeq" id="WP_056933887.1">
    <property type="nucleotide sequence ID" value="NZ_CP013050.1"/>
</dbReference>
<dbReference type="Gene3D" id="3.40.50.12090">
    <property type="match status" value="1"/>
</dbReference>
<dbReference type="Proteomes" id="UP000066042">
    <property type="component" value="Chromosome"/>
</dbReference>
<proteinExistence type="predicted"/>
<gene>
    <name evidence="3" type="ORF">TBCH5v1_1265</name>
</gene>
<dbReference type="PATRIC" id="fig|55802.8.peg.1246"/>
<evidence type="ECO:0000256" key="1">
    <source>
        <dbReference type="SAM" id="Coils"/>
    </source>
</evidence>
<dbReference type="STRING" id="55802.TBCH5v1_1265"/>
<accession>A0A0S1XBS0</accession>
<sequence>MMRKKVLTTSLVMIFMLSLIPISHAADVNIVILVSDNEADSTLADSAANIINAYAVIKVPWGIYNPNYSAEVLKYAPDKVIIIGGPTAVPIEYEKDLEEMDIPFERWYGKNRYETNLVVVQKLKEEFPEEFSQIETVYIVHGRDVLSMLMQRWLDALPNVAKYKSIWVFTGEGYENLSLQVLDDILEASQGRPWVEVIVTSRWIQLEHKKVPKPLFNINTDEIANFLRKKGYEVTVGNYTRGTYFTIKYAGTIGQVVLETLKLVDNKTQVAENFLDDLDIPEAKKRLNMAKEQITKAWKLYSLGNYQEAYLLAVAANRNADFVISMSAKEWNKIAQMSLNYALNREVLRLEARINALKVLGINTESVEEVLAEIKLAIKSKNYSKALKLIKEAKEELREMFINEKRHPLPVPPDHREERGGHAKNPRP</sequence>
<organism evidence="3 4">
    <name type="scientific">Thermococcus barophilus</name>
    <dbReference type="NCBI Taxonomy" id="55802"/>
    <lineage>
        <taxon>Archaea</taxon>
        <taxon>Methanobacteriati</taxon>
        <taxon>Methanobacteriota</taxon>
        <taxon>Thermococci</taxon>
        <taxon>Thermococcales</taxon>
        <taxon>Thermococcaceae</taxon>
        <taxon>Thermococcus</taxon>
    </lineage>
</organism>
<evidence type="ECO:0000256" key="2">
    <source>
        <dbReference type="SAM" id="MobiDB-lite"/>
    </source>
</evidence>
<dbReference type="GeneID" id="26136517"/>
<feature type="region of interest" description="Disordered" evidence="2">
    <location>
        <begin position="404"/>
        <end position="428"/>
    </location>
</feature>
<feature type="coiled-coil region" evidence="1">
    <location>
        <begin position="376"/>
        <end position="403"/>
    </location>
</feature>
<keyword evidence="1" id="KW-0175">Coiled coil</keyword>
<protein>
    <recommendedName>
        <fullName evidence="5">Cell wall-binding repeat 2 family protein</fullName>
    </recommendedName>
</protein>